<comment type="caution">
    <text evidence="1">The sequence shown here is derived from an EMBL/GenBank/DDBJ whole genome shotgun (WGS) entry which is preliminary data.</text>
</comment>
<dbReference type="RefSeq" id="WP_339970065.1">
    <property type="nucleotide sequence ID" value="NZ_JBBHJY010000015.1"/>
</dbReference>
<accession>A0ABU8SE30</accession>
<dbReference type="SUPFAM" id="SSF53335">
    <property type="entry name" value="S-adenosyl-L-methionine-dependent methyltransferases"/>
    <property type="match status" value="1"/>
</dbReference>
<protein>
    <submittedName>
        <fullName evidence="1">FkbM family methyltransferase</fullName>
    </submittedName>
</protein>
<evidence type="ECO:0000313" key="2">
    <source>
        <dbReference type="Proteomes" id="UP001379235"/>
    </source>
</evidence>
<keyword evidence="1" id="KW-0808">Transferase</keyword>
<keyword evidence="1" id="KW-0489">Methyltransferase</keyword>
<keyword evidence="2" id="KW-1185">Reference proteome</keyword>
<name>A0ABU8SE30_9SPHN</name>
<sequence>MIGFLRDVYRTAIVPAENVYAGIRGRLPVKRRLRYGGVLVDIEVKALDFLFPRFRNKRDIEGYEEALATMLRRTVQPGDTVVVVGGGWGVTACVAAEAVGASGKVICYEGNLRNAERTRRAAELNEVADQLEVVEAIVARDVGIYEGQKAVTVVDPEALPPCRILQLDCEGAEIDIFNRMQIQPEIVIVETHGFLGTPTDKVAETLEQKGYEVRNMGLAEPRVANVCRDNDIFCLLGIRK</sequence>
<proteinExistence type="predicted"/>
<dbReference type="InterPro" id="IPR029063">
    <property type="entry name" value="SAM-dependent_MTases_sf"/>
</dbReference>
<dbReference type="GO" id="GO:0008168">
    <property type="term" value="F:methyltransferase activity"/>
    <property type="evidence" value="ECO:0007669"/>
    <property type="project" value="UniProtKB-KW"/>
</dbReference>
<gene>
    <name evidence="1" type="ORF">WG900_19815</name>
</gene>
<dbReference type="Gene3D" id="3.40.50.150">
    <property type="entry name" value="Vaccinia Virus protein VP39"/>
    <property type="match status" value="1"/>
</dbReference>
<evidence type="ECO:0000313" key="1">
    <source>
        <dbReference type="EMBL" id="MEJ6012157.1"/>
    </source>
</evidence>
<reference evidence="1 2" key="1">
    <citation type="submission" date="2024-03" db="EMBL/GenBank/DDBJ databases">
        <authorList>
            <person name="Jo J.-H."/>
        </authorList>
    </citation>
    <scope>NUCLEOTIDE SEQUENCE [LARGE SCALE GENOMIC DNA]</scope>
    <source>
        <strain evidence="1 2">AS3R-12</strain>
    </source>
</reference>
<dbReference type="GO" id="GO:0032259">
    <property type="term" value="P:methylation"/>
    <property type="evidence" value="ECO:0007669"/>
    <property type="project" value="UniProtKB-KW"/>
</dbReference>
<organism evidence="1 2">
    <name type="scientific">Novosphingobium aquae</name>
    <dbReference type="NCBI Taxonomy" id="3133435"/>
    <lineage>
        <taxon>Bacteria</taxon>
        <taxon>Pseudomonadati</taxon>
        <taxon>Pseudomonadota</taxon>
        <taxon>Alphaproteobacteria</taxon>
        <taxon>Sphingomonadales</taxon>
        <taxon>Sphingomonadaceae</taxon>
        <taxon>Novosphingobium</taxon>
    </lineage>
</organism>
<dbReference type="Proteomes" id="UP001379235">
    <property type="component" value="Unassembled WGS sequence"/>
</dbReference>
<dbReference type="EMBL" id="JBBHJY010000015">
    <property type="protein sequence ID" value="MEJ6012157.1"/>
    <property type="molecule type" value="Genomic_DNA"/>
</dbReference>